<dbReference type="Gene3D" id="3.15.10.20">
    <property type="entry name" value="Activator of Hsp90 ATPase Aha1, N-terminal domain"/>
    <property type="match status" value="1"/>
</dbReference>
<dbReference type="SUPFAM" id="SSF103111">
    <property type="entry name" value="Activator of Hsp90 ATPase, Aha1"/>
    <property type="match status" value="1"/>
</dbReference>
<feature type="region of interest" description="Disordered" evidence="2">
    <location>
        <begin position="1"/>
        <end position="20"/>
    </location>
</feature>
<dbReference type="EMBL" id="JBEHCU010005937">
    <property type="protein sequence ID" value="KAL1398309.1"/>
    <property type="molecule type" value="Genomic_DNA"/>
</dbReference>
<organism evidence="4 5">
    <name type="scientific">Culex pipiens pipiens</name>
    <name type="common">Northern house mosquito</name>
    <dbReference type="NCBI Taxonomy" id="38569"/>
    <lineage>
        <taxon>Eukaryota</taxon>
        <taxon>Metazoa</taxon>
        <taxon>Ecdysozoa</taxon>
        <taxon>Arthropoda</taxon>
        <taxon>Hexapoda</taxon>
        <taxon>Insecta</taxon>
        <taxon>Pterygota</taxon>
        <taxon>Neoptera</taxon>
        <taxon>Endopterygota</taxon>
        <taxon>Diptera</taxon>
        <taxon>Nematocera</taxon>
        <taxon>Culicoidea</taxon>
        <taxon>Culicidae</taxon>
        <taxon>Culicinae</taxon>
        <taxon>Culicini</taxon>
        <taxon>Culex</taxon>
        <taxon>Culex</taxon>
    </lineage>
</organism>
<dbReference type="InterPro" id="IPR036338">
    <property type="entry name" value="Aha1"/>
</dbReference>
<dbReference type="SMART" id="SM01000">
    <property type="entry name" value="Aha1_N"/>
    <property type="match status" value="1"/>
</dbReference>
<dbReference type="Gene3D" id="3.30.530.20">
    <property type="match status" value="1"/>
</dbReference>
<accession>A0ABD1DIS1</accession>
<dbReference type="Pfam" id="PF08327">
    <property type="entry name" value="AHSA1"/>
    <property type="match status" value="1"/>
</dbReference>
<reference evidence="4 5" key="1">
    <citation type="submission" date="2024-05" db="EMBL/GenBank/DDBJ databases">
        <title>Culex pipiens pipiens assembly and annotation.</title>
        <authorList>
            <person name="Alout H."/>
            <person name="Durand T."/>
        </authorList>
    </citation>
    <scope>NUCLEOTIDE SEQUENCE [LARGE SCALE GENOMIC DNA]</scope>
    <source>
        <strain evidence="4">HA-2024</strain>
        <tissue evidence="4">Whole body</tissue>
    </source>
</reference>
<evidence type="ECO:0000259" key="3">
    <source>
        <dbReference type="SMART" id="SM01000"/>
    </source>
</evidence>
<comment type="similarity">
    <text evidence="1">Belongs to the AHA1 family.</text>
</comment>
<dbReference type="Pfam" id="PF09229">
    <property type="entry name" value="Aha1_N"/>
    <property type="match status" value="1"/>
</dbReference>
<feature type="domain" description="Activator of Hsp90 ATPase AHSA1-like N-terminal" evidence="3">
    <location>
        <begin position="72"/>
        <end position="204"/>
    </location>
</feature>
<dbReference type="InterPro" id="IPR023393">
    <property type="entry name" value="START-like_dom_sf"/>
</dbReference>
<feature type="compositionally biased region" description="Polar residues" evidence="2">
    <location>
        <begin position="1"/>
        <end position="16"/>
    </location>
</feature>
<gene>
    <name evidence="4" type="ORF">pipiens_009076</name>
</gene>
<dbReference type="InterPro" id="IPR015310">
    <property type="entry name" value="AHSA1-like_N"/>
</dbReference>
<dbReference type="SUPFAM" id="SSF55961">
    <property type="entry name" value="Bet v1-like"/>
    <property type="match status" value="1"/>
</dbReference>
<dbReference type="Proteomes" id="UP001562425">
    <property type="component" value="Unassembled WGS sequence"/>
</dbReference>
<protein>
    <recommendedName>
        <fullName evidence="3">Activator of Hsp90 ATPase AHSA1-like N-terminal domain-containing protein</fullName>
    </recommendedName>
</protein>
<dbReference type="PANTHER" id="PTHR13009:SF22">
    <property type="entry name" value="LD43819P"/>
    <property type="match status" value="1"/>
</dbReference>
<evidence type="ECO:0000256" key="2">
    <source>
        <dbReference type="SAM" id="MobiDB-lite"/>
    </source>
</evidence>
<keyword evidence="5" id="KW-1185">Reference proteome</keyword>
<evidence type="ECO:0000313" key="5">
    <source>
        <dbReference type="Proteomes" id="UP001562425"/>
    </source>
</evidence>
<evidence type="ECO:0000313" key="4">
    <source>
        <dbReference type="EMBL" id="KAL1398309.1"/>
    </source>
</evidence>
<comment type="caution">
    <text evidence="4">The sequence shown here is derived from an EMBL/GenBank/DDBJ whole genome shotgun (WGS) entry which is preliminary data.</text>
</comment>
<evidence type="ECO:0000256" key="1">
    <source>
        <dbReference type="ARBA" id="ARBA00006817"/>
    </source>
</evidence>
<sequence length="385" mass="43800">MLPNSLENNHSSTRSPSLRPHLAVGKTKDFFSGSFSPPACLRKMAKWGEGDPRWIVEERPDATNVNNWHWTEKNATPWSKDKLKLLLQDFVVAGSGQEAKVVEIEKMDGEATANNRKGKLIFFYEWNIVLKWKGVCDDEDVTGKVTIPNLSEENDIDEVELTVSVDSSNNASEKLKQFMYNIGRDKIRKQLDTYVKQLKQDFAKGLILPKKGEEGSAVKPDKETVFASGFNKQKIELQTVTSEPKTVGVKLDVKTLDVQERFQCRANELYDALTRQDMVTAFTRGHVKLDLFKGGEFVLFGGNVTGKYGEIVPNKKIVQTWRLKQWPSGHFSNVVMELEEREDHTVLKLTQTLIPAAEFEATKANWSRYYWDSIRSAFGFGSFLY</sequence>
<dbReference type="PANTHER" id="PTHR13009">
    <property type="entry name" value="HEAT SHOCK PROTEIN 90 HSP90 CO-CHAPERONE AHA-1"/>
    <property type="match status" value="1"/>
</dbReference>
<proteinExistence type="inferred from homology"/>
<dbReference type="AlphaFoldDB" id="A0ABD1DIS1"/>
<dbReference type="InterPro" id="IPR013538">
    <property type="entry name" value="ASHA1/2-like_C"/>
</dbReference>
<name>A0ABD1DIS1_CULPP</name>
<dbReference type="CDD" id="cd08892">
    <property type="entry name" value="SRPBCC_Aha1"/>
    <property type="match status" value="1"/>
</dbReference>